<proteinExistence type="predicted"/>
<accession>A0A6A5XA06</accession>
<protein>
    <submittedName>
        <fullName evidence="2">Uncharacterized protein</fullName>
    </submittedName>
</protein>
<dbReference type="GeneID" id="54289890"/>
<feature type="compositionally biased region" description="Low complexity" evidence="1">
    <location>
        <begin position="77"/>
        <end position="91"/>
    </location>
</feature>
<feature type="compositionally biased region" description="Basic and acidic residues" evidence="1">
    <location>
        <begin position="134"/>
        <end position="147"/>
    </location>
</feature>
<reference evidence="2" key="1">
    <citation type="journal article" date="2020" name="Stud. Mycol.">
        <title>101 Dothideomycetes genomes: a test case for predicting lifestyles and emergence of pathogens.</title>
        <authorList>
            <person name="Haridas S."/>
            <person name="Albert R."/>
            <person name="Binder M."/>
            <person name="Bloem J."/>
            <person name="Labutti K."/>
            <person name="Salamov A."/>
            <person name="Andreopoulos B."/>
            <person name="Baker S."/>
            <person name="Barry K."/>
            <person name="Bills G."/>
            <person name="Bluhm B."/>
            <person name="Cannon C."/>
            <person name="Castanera R."/>
            <person name="Culley D."/>
            <person name="Daum C."/>
            <person name="Ezra D."/>
            <person name="Gonzalez J."/>
            <person name="Henrissat B."/>
            <person name="Kuo A."/>
            <person name="Liang C."/>
            <person name="Lipzen A."/>
            <person name="Lutzoni F."/>
            <person name="Magnuson J."/>
            <person name="Mondo S."/>
            <person name="Nolan M."/>
            <person name="Ohm R."/>
            <person name="Pangilinan J."/>
            <person name="Park H.-J."/>
            <person name="Ramirez L."/>
            <person name="Alfaro M."/>
            <person name="Sun H."/>
            <person name="Tritt A."/>
            <person name="Yoshinaga Y."/>
            <person name="Zwiers L.-H."/>
            <person name="Turgeon B."/>
            <person name="Goodwin S."/>
            <person name="Spatafora J."/>
            <person name="Crous P."/>
            <person name="Grigoriev I."/>
        </authorList>
    </citation>
    <scope>NUCLEOTIDE SEQUENCE</scope>
    <source>
        <strain evidence="2">CBS 175.79</strain>
    </source>
</reference>
<name>A0A6A5XA06_9PLEO</name>
<dbReference type="EMBL" id="ML978078">
    <property type="protein sequence ID" value="KAF2009739.1"/>
    <property type="molecule type" value="Genomic_DNA"/>
</dbReference>
<feature type="region of interest" description="Disordered" evidence="1">
    <location>
        <begin position="1"/>
        <end position="148"/>
    </location>
</feature>
<dbReference type="RefSeq" id="XP_033378078.1">
    <property type="nucleotide sequence ID" value="XM_033532493.1"/>
</dbReference>
<evidence type="ECO:0000313" key="3">
    <source>
        <dbReference type="Proteomes" id="UP000799778"/>
    </source>
</evidence>
<feature type="compositionally biased region" description="Basic and acidic residues" evidence="1">
    <location>
        <begin position="34"/>
        <end position="44"/>
    </location>
</feature>
<dbReference type="AlphaFoldDB" id="A0A6A5XA06"/>
<organism evidence="2 3">
    <name type="scientific">Aaosphaeria arxii CBS 175.79</name>
    <dbReference type="NCBI Taxonomy" id="1450172"/>
    <lineage>
        <taxon>Eukaryota</taxon>
        <taxon>Fungi</taxon>
        <taxon>Dikarya</taxon>
        <taxon>Ascomycota</taxon>
        <taxon>Pezizomycotina</taxon>
        <taxon>Dothideomycetes</taxon>
        <taxon>Pleosporomycetidae</taxon>
        <taxon>Pleosporales</taxon>
        <taxon>Pleosporales incertae sedis</taxon>
        <taxon>Aaosphaeria</taxon>
    </lineage>
</organism>
<dbReference type="Proteomes" id="UP000799778">
    <property type="component" value="Unassembled WGS sequence"/>
</dbReference>
<dbReference type="OrthoDB" id="3794181at2759"/>
<keyword evidence="3" id="KW-1185">Reference proteome</keyword>
<gene>
    <name evidence="2" type="ORF">BU24DRAFT_468089</name>
</gene>
<evidence type="ECO:0000256" key="1">
    <source>
        <dbReference type="SAM" id="MobiDB-lite"/>
    </source>
</evidence>
<sequence>MPANRHYSHRPQPTEYRPYPSRTDGYPQRFATPAERRGGWDDRRRFRQYSGLPKGPKFEAPQVIGRSLVTYGDLYPDSSVDTTGSSSSPSKRPSKSLPWTKEGQENKQSPLNVEKRLACISRGSGGVTDSVSDTDSKRSTESTESKRSIRLIKPEVQSQISKRYSHCGPSSELQFDGEIPYVRSILNHMWDSFHTITVYCMGMLEPGDIIYYLRPFTVHHDRVSNSTVRSRSGSTALMQMKGRFGIVVSKFSEHIKVADATTFGHRGIEKAKSRAVFHEYVGLVEKDCYDNSQSLVHQPLEIESICHPFGSLTSVHLVTEKISISNQIMIAGHITSESLTRLWSLIREVEDSCIQ</sequence>
<evidence type="ECO:0000313" key="2">
    <source>
        <dbReference type="EMBL" id="KAF2009739.1"/>
    </source>
</evidence>